<gene>
    <name evidence="1" type="ORF">TPC1_15428</name>
</gene>
<dbReference type="AlphaFoldDB" id="A0A146K6W8"/>
<feature type="non-terminal residue" evidence="1">
    <location>
        <position position="1"/>
    </location>
</feature>
<evidence type="ECO:0000313" key="1">
    <source>
        <dbReference type="EMBL" id="JAP92582.1"/>
    </source>
</evidence>
<dbReference type="EMBL" id="GDID01004024">
    <property type="protein sequence ID" value="JAP92582.1"/>
    <property type="molecule type" value="Transcribed_RNA"/>
</dbReference>
<sequence length="717" mass="80467">LKPKSQPIAWMPMYYQAQIVDFLPPTGYDLVFQFSLSDKSNQFQILQNYSTNNTVCFTTTKTGQFHLKCEAKLVIQRQVISTSDFALEPPLIQVETNKIILTNQVDFEAIAPNQSTQKAPCCIPMVCSTSPVYRVSVLNQIDPPPVVRIVVMPDMPKQPTGFAPPQDIPAPEQINWEKQLKQLKSWLPPLRQVIFTPWIQTKPDEETYVSTLGMMPGKIYLVKHQILDGKKKLELKQKLNFQADVISSEFTVTPIFASEPKDRAYYYLADNVPSCDSLFCQQKDVKYLKTESALLTSYGQCLLSLKAELEKKDSHSLEQFIKEKKRRLVGCSTQQLLVIDSGICSFFGKSEKGLKPQQVADQLVQKMSSNQITKQAFADQVLQICTISGVPTRTISLQVVNQQLQELSLKDNNVKFRPLNAIQTFQIVDGLIVMSALAEVVLADYPELQNIAMEQIKAQKLKINVEDCSLLTTVILTLKLSGELLQHLYLVDHLQTINCCEFMQLKRIPGLAQHAMVHSVVTQLDVTSNEVIFCSARQSAVVRLNLHNMTFTDAVLYQPKLVDNPLVQQFQKLIVDNVVPLAATRVSSRLYLLANNVDTNCVEVFIFSIPEMIQHGCKDIKDVLAETEAEPDQNTDYPSEVKTVSESTESDVQVKLKSRLVIMKGLGQNGTIVGLLKGGYAVGVKDGGDWKIVEIIYEQVMYAAVVHATNLGLIRVF</sequence>
<accession>A0A146K6W8</accession>
<protein>
    <submittedName>
        <fullName evidence="1">Uncharacterized protein</fullName>
    </submittedName>
</protein>
<organism evidence="1">
    <name type="scientific">Trepomonas sp. PC1</name>
    <dbReference type="NCBI Taxonomy" id="1076344"/>
    <lineage>
        <taxon>Eukaryota</taxon>
        <taxon>Metamonada</taxon>
        <taxon>Diplomonadida</taxon>
        <taxon>Hexamitidae</taxon>
        <taxon>Hexamitinae</taxon>
        <taxon>Trepomonas</taxon>
    </lineage>
</organism>
<proteinExistence type="predicted"/>
<name>A0A146K6W8_9EUKA</name>
<reference evidence="1" key="1">
    <citation type="submission" date="2015-07" db="EMBL/GenBank/DDBJ databases">
        <title>Adaptation to a free-living lifestyle via gene acquisitions in the diplomonad Trepomonas sp. PC1.</title>
        <authorList>
            <person name="Xu F."/>
            <person name="Jerlstrom-Hultqvist J."/>
            <person name="Kolisko M."/>
            <person name="Simpson A.G.B."/>
            <person name="Roger A.J."/>
            <person name="Svard S.G."/>
            <person name="Andersson J.O."/>
        </authorList>
    </citation>
    <scope>NUCLEOTIDE SEQUENCE</scope>
    <source>
        <strain evidence="1">PC1</strain>
    </source>
</reference>